<dbReference type="AlphaFoldDB" id="A0A6N2SI09"/>
<dbReference type="RefSeq" id="WP_297884231.1">
    <property type="nucleotide sequence ID" value="NZ_CACRST010000010.1"/>
</dbReference>
<organism evidence="1">
    <name type="scientific">Blautia glucerasea</name>
    <dbReference type="NCBI Taxonomy" id="536633"/>
    <lineage>
        <taxon>Bacteria</taxon>
        <taxon>Bacillati</taxon>
        <taxon>Bacillota</taxon>
        <taxon>Clostridia</taxon>
        <taxon>Lachnospirales</taxon>
        <taxon>Lachnospiraceae</taxon>
        <taxon>Blautia</taxon>
    </lineage>
</organism>
<dbReference type="EMBL" id="CACRST010000010">
    <property type="protein sequence ID" value="VYS91380.1"/>
    <property type="molecule type" value="Genomic_DNA"/>
</dbReference>
<evidence type="ECO:0000313" key="1">
    <source>
        <dbReference type="EMBL" id="VYS91380.1"/>
    </source>
</evidence>
<sequence length="111" mass="13308">MDETLIEKISFEYEKFKRSKICQAKENIFASSYEVETKKRIYRYLTEQKSLPGEEILLTVPFLLDSIYLEMEKDMLSGDEMIRQCIQKVMEQHRETQRVIPDTERGFLCQK</sequence>
<protein>
    <submittedName>
        <fullName evidence="1">Uncharacterized protein</fullName>
    </submittedName>
</protein>
<gene>
    <name evidence="1" type="ORF">BGLFYP119_01086</name>
</gene>
<name>A0A6N2SI09_9FIRM</name>
<accession>A0A6N2SI09</accession>
<reference evidence="1" key="1">
    <citation type="submission" date="2019-11" db="EMBL/GenBank/DDBJ databases">
        <authorList>
            <person name="Feng L."/>
        </authorList>
    </citation>
    <scope>NUCLEOTIDE SEQUENCE</scope>
    <source>
        <strain evidence="1">BgluceraseaLFYP119</strain>
    </source>
</reference>
<proteinExistence type="predicted"/>